<name>A0A167RB76_PHYB8</name>
<keyword evidence="2" id="KW-0238">DNA-binding</keyword>
<dbReference type="InterPro" id="IPR038717">
    <property type="entry name" value="Tc1-like_DDE_dom"/>
</dbReference>
<proteinExistence type="predicted"/>
<evidence type="ECO:0000313" key="2">
    <source>
        <dbReference type="EMBL" id="OAD81268.1"/>
    </source>
</evidence>
<dbReference type="Proteomes" id="UP000077315">
    <property type="component" value="Unassembled WGS sequence"/>
</dbReference>
<dbReference type="Gene3D" id="3.30.420.10">
    <property type="entry name" value="Ribonuclease H-like superfamily/Ribonuclease H"/>
    <property type="match status" value="1"/>
</dbReference>
<reference evidence="3" key="1">
    <citation type="submission" date="2015-06" db="EMBL/GenBank/DDBJ databases">
        <title>Expansion of signal transduction pathways in fungi by whole-genome duplication.</title>
        <authorList>
            <consortium name="DOE Joint Genome Institute"/>
            <person name="Corrochano L.M."/>
            <person name="Kuo A."/>
            <person name="Marcet-Houben M."/>
            <person name="Polaino S."/>
            <person name="Salamov A."/>
            <person name="Villalobos J.M."/>
            <person name="Alvarez M.I."/>
            <person name="Avalos J."/>
            <person name="Benito E.P."/>
            <person name="Benoit I."/>
            <person name="Burger G."/>
            <person name="Camino L.P."/>
            <person name="Canovas D."/>
            <person name="Cerda-Olmedo E."/>
            <person name="Cheng J.-F."/>
            <person name="Dominguez A."/>
            <person name="Elias M."/>
            <person name="Eslava A.P."/>
            <person name="Glaser F."/>
            <person name="Grimwood J."/>
            <person name="Gutierrez G."/>
            <person name="Heitman J."/>
            <person name="Henrissat B."/>
            <person name="Iturriaga E.A."/>
            <person name="Lang B.F."/>
            <person name="Lavin J.L."/>
            <person name="Lee S."/>
            <person name="Li W."/>
            <person name="Lindquist E."/>
            <person name="Lopez-Garcia S."/>
            <person name="Luque E.M."/>
            <person name="Marcos A.T."/>
            <person name="Martin J."/>
            <person name="McCluskey K."/>
            <person name="Medina H.R."/>
            <person name="Miralles-Duran A."/>
            <person name="Miyazaki A."/>
            <person name="Munoz-Torres E."/>
            <person name="Oguiza J.A."/>
            <person name="Ohm R."/>
            <person name="Olmedo M."/>
            <person name="Orejas M."/>
            <person name="Ortiz-Castellanos L."/>
            <person name="Pisabarro A.G."/>
            <person name="Rodriguez-Romero J."/>
            <person name="Ruiz-Herrera J."/>
            <person name="Ruiz-Vazquez R."/>
            <person name="Sanz C."/>
            <person name="Schackwitz W."/>
            <person name="Schmutz J."/>
            <person name="Shahriari M."/>
            <person name="Shelest E."/>
            <person name="Silva-Franco F."/>
            <person name="Soanes D."/>
            <person name="Syed K."/>
            <person name="Tagua V.G."/>
            <person name="Talbot N.J."/>
            <person name="Thon M."/>
            <person name="De vries R.P."/>
            <person name="Wiebenga A."/>
            <person name="Yadav J.S."/>
            <person name="Braun E.L."/>
            <person name="Baker S."/>
            <person name="Garre V."/>
            <person name="Horwitz B."/>
            <person name="Torres-Martinez S."/>
            <person name="Idnurm A."/>
            <person name="Herrera-Estrella A."/>
            <person name="Gabaldon T."/>
            <person name="Grigoriev I.V."/>
        </authorList>
    </citation>
    <scope>NUCLEOTIDE SEQUENCE [LARGE SCALE GENOMIC DNA]</scope>
    <source>
        <strain evidence="3">NRRL 1555(-)</strain>
    </source>
</reference>
<dbReference type="SUPFAM" id="SSF46689">
    <property type="entry name" value="Homeodomain-like"/>
    <property type="match status" value="1"/>
</dbReference>
<dbReference type="InterPro" id="IPR036388">
    <property type="entry name" value="WH-like_DNA-bd_sf"/>
</dbReference>
<evidence type="ECO:0000313" key="3">
    <source>
        <dbReference type="Proteomes" id="UP000077315"/>
    </source>
</evidence>
<sequence length="273" mass="31705">MSSRNKRTRSPSKRCELSEFEHGGIIWLYKTKNTPTEIANHIGIPRATINITIKRWEETGTTKPKTRPGRPKKLSVTDVTSLCLSVRCNPFESYAYHQRNMAAAGVIICRDTVIQYLKAKGFGSYTPVSKSNLICEQKKNRLCWVKARASFGIEDWSRVWKNRWEIKCFDYWPSQSPDLNPIERVWHALKANVEELKACILQKWERLDPGLLCTLVASMLDRVQAVIKACVYLRLEIKESDCYLFGTSVDLPYNIRNRSGQRQGQRKQREKYR</sequence>
<dbReference type="GO" id="GO:0003677">
    <property type="term" value="F:DNA binding"/>
    <property type="evidence" value="ECO:0007669"/>
    <property type="project" value="UniProtKB-KW"/>
</dbReference>
<protein>
    <submittedName>
        <fullName evidence="2">Homeodomain-like DNA binding domain-containing transcription factor</fullName>
    </submittedName>
</protein>
<dbReference type="EMBL" id="KV440971">
    <property type="protein sequence ID" value="OAD81268.1"/>
    <property type="molecule type" value="Genomic_DNA"/>
</dbReference>
<dbReference type="RefSeq" id="XP_018299308.1">
    <property type="nucleotide sequence ID" value="XM_018442715.1"/>
</dbReference>
<dbReference type="GeneID" id="29003621"/>
<dbReference type="STRING" id="763407.A0A167RB76"/>
<dbReference type="Pfam" id="PF13358">
    <property type="entry name" value="DDE_3"/>
    <property type="match status" value="1"/>
</dbReference>
<gene>
    <name evidence="2" type="ORF">PHYBLDRAFT_72777</name>
</gene>
<accession>A0A167RB76</accession>
<dbReference type="Gene3D" id="1.10.10.10">
    <property type="entry name" value="Winged helix-like DNA-binding domain superfamily/Winged helix DNA-binding domain"/>
    <property type="match status" value="1"/>
</dbReference>
<dbReference type="InParanoid" id="A0A167RB76"/>
<dbReference type="OrthoDB" id="9981685at2759"/>
<organism evidence="2 3">
    <name type="scientific">Phycomyces blakesleeanus (strain ATCC 8743b / DSM 1359 / FGSC 10004 / NBRC 33097 / NRRL 1555)</name>
    <dbReference type="NCBI Taxonomy" id="763407"/>
    <lineage>
        <taxon>Eukaryota</taxon>
        <taxon>Fungi</taxon>
        <taxon>Fungi incertae sedis</taxon>
        <taxon>Mucoromycota</taxon>
        <taxon>Mucoromycotina</taxon>
        <taxon>Mucoromycetes</taxon>
        <taxon>Mucorales</taxon>
        <taxon>Phycomycetaceae</taxon>
        <taxon>Phycomyces</taxon>
    </lineage>
</organism>
<dbReference type="InterPro" id="IPR009057">
    <property type="entry name" value="Homeodomain-like_sf"/>
</dbReference>
<dbReference type="InterPro" id="IPR036397">
    <property type="entry name" value="RNaseH_sf"/>
</dbReference>
<keyword evidence="3" id="KW-1185">Reference proteome</keyword>
<dbReference type="Pfam" id="PF13384">
    <property type="entry name" value="HTH_23"/>
    <property type="match status" value="1"/>
</dbReference>
<feature type="domain" description="Tc1-like transposase DDE" evidence="1">
    <location>
        <begin position="169"/>
        <end position="195"/>
    </location>
</feature>
<evidence type="ECO:0000259" key="1">
    <source>
        <dbReference type="Pfam" id="PF13358"/>
    </source>
</evidence>
<dbReference type="AlphaFoldDB" id="A0A167RB76"/>
<dbReference type="VEuPathDB" id="FungiDB:PHYBLDRAFT_72777"/>
<keyword evidence="2" id="KW-0371">Homeobox</keyword>